<reference evidence="1" key="1">
    <citation type="journal article" date="2014" name="Int. J. Syst. Evol. Microbiol.">
        <title>Complete genome sequence of Corynebacterium casei LMG S-19264T (=DSM 44701T), isolated from a smear-ripened cheese.</title>
        <authorList>
            <consortium name="US DOE Joint Genome Institute (JGI-PGF)"/>
            <person name="Walter F."/>
            <person name="Albersmeier A."/>
            <person name="Kalinowski J."/>
            <person name="Ruckert C."/>
        </authorList>
    </citation>
    <scope>NUCLEOTIDE SEQUENCE</scope>
    <source>
        <strain evidence="1">KCTC 22169</strain>
    </source>
</reference>
<accession>A0A918KL15</accession>
<gene>
    <name evidence="1" type="ORF">GCM10007392_36000</name>
</gene>
<evidence type="ECO:0000313" key="1">
    <source>
        <dbReference type="EMBL" id="GGX64939.1"/>
    </source>
</evidence>
<dbReference type="EMBL" id="BMXR01000009">
    <property type="protein sequence ID" value="GGX64939.1"/>
    <property type="molecule type" value="Genomic_DNA"/>
</dbReference>
<keyword evidence="2" id="KW-1185">Reference proteome</keyword>
<comment type="caution">
    <text evidence="1">The sequence shown here is derived from an EMBL/GenBank/DDBJ whole genome shotgun (WGS) entry which is preliminary data.</text>
</comment>
<dbReference type="Proteomes" id="UP000626148">
    <property type="component" value="Unassembled WGS sequence"/>
</dbReference>
<name>A0A918KL15_9GAMM</name>
<protein>
    <submittedName>
        <fullName evidence="1">Uncharacterized protein</fullName>
    </submittedName>
</protein>
<organism evidence="1 2">
    <name type="scientific">Saccharospirillum salsuginis</name>
    <dbReference type="NCBI Taxonomy" id="418750"/>
    <lineage>
        <taxon>Bacteria</taxon>
        <taxon>Pseudomonadati</taxon>
        <taxon>Pseudomonadota</taxon>
        <taxon>Gammaproteobacteria</taxon>
        <taxon>Oceanospirillales</taxon>
        <taxon>Saccharospirillaceae</taxon>
        <taxon>Saccharospirillum</taxon>
    </lineage>
</organism>
<dbReference type="AlphaFoldDB" id="A0A918KL15"/>
<evidence type="ECO:0000313" key="2">
    <source>
        <dbReference type="Proteomes" id="UP000626148"/>
    </source>
</evidence>
<proteinExistence type="predicted"/>
<reference evidence="1" key="2">
    <citation type="submission" date="2020-09" db="EMBL/GenBank/DDBJ databases">
        <authorList>
            <person name="Sun Q."/>
            <person name="Kim S."/>
        </authorList>
    </citation>
    <scope>NUCLEOTIDE SEQUENCE</scope>
    <source>
        <strain evidence="1">KCTC 22169</strain>
    </source>
</reference>
<sequence>MDEKFKELLSEIYRTEDEKRRFVRGNPRGSGDRRERRFLYDEVERARKALRDYKRMNPHLY</sequence>
<dbReference type="RefSeq" id="WP_189611260.1">
    <property type="nucleotide sequence ID" value="NZ_BMXR01000009.1"/>
</dbReference>